<dbReference type="PANTHER" id="PTHR13593">
    <property type="match status" value="1"/>
</dbReference>
<name>A0A3A6TZK8_9GAMM</name>
<reference evidence="2 3" key="1">
    <citation type="submission" date="2018-09" db="EMBL/GenBank/DDBJ databases">
        <title>Phylogeny of the Shewanellaceae, and recommendation for two new genera, Pseudoshewanella and Parashewanella.</title>
        <authorList>
            <person name="Wang G."/>
        </authorList>
    </citation>
    <scope>NUCLEOTIDE SEQUENCE [LARGE SCALE GENOMIC DNA]</scope>
    <source>
        <strain evidence="2 3">KCTC 22492</strain>
    </source>
</reference>
<dbReference type="GO" id="GO:0008081">
    <property type="term" value="F:phosphoric diester hydrolase activity"/>
    <property type="evidence" value="ECO:0007669"/>
    <property type="project" value="InterPro"/>
</dbReference>
<dbReference type="InterPro" id="IPR011024">
    <property type="entry name" value="G_crystallin-like"/>
</dbReference>
<evidence type="ECO:0000256" key="1">
    <source>
        <dbReference type="SAM" id="SignalP"/>
    </source>
</evidence>
<dbReference type="Pfam" id="PF26146">
    <property type="entry name" value="PI-PLC_X"/>
    <property type="match status" value="1"/>
</dbReference>
<dbReference type="Proteomes" id="UP000273022">
    <property type="component" value="Unassembled WGS sequence"/>
</dbReference>
<gene>
    <name evidence="2" type="ORF">D5R81_04555</name>
</gene>
<comment type="caution">
    <text evidence="2">The sequence shown here is derived from an EMBL/GenBank/DDBJ whole genome shotgun (WGS) entry which is preliminary data.</text>
</comment>
<dbReference type="Pfam" id="PF03995">
    <property type="entry name" value="Inhibitor_I36"/>
    <property type="match status" value="1"/>
</dbReference>
<dbReference type="PANTHER" id="PTHR13593:SF140">
    <property type="entry name" value="PLC-LIKE PHOSPHODIESTERASE"/>
    <property type="match status" value="1"/>
</dbReference>
<feature type="signal peptide" evidence="1">
    <location>
        <begin position="1"/>
        <end position="22"/>
    </location>
</feature>
<accession>A0A3A6TZK8</accession>
<dbReference type="InterPro" id="IPR051057">
    <property type="entry name" value="PI-PLC_domain"/>
</dbReference>
<proteinExistence type="predicted"/>
<evidence type="ECO:0000313" key="3">
    <source>
        <dbReference type="Proteomes" id="UP000273022"/>
    </source>
</evidence>
<organism evidence="2 3">
    <name type="scientific">Parashewanella spongiae</name>
    <dbReference type="NCBI Taxonomy" id="342950"/>
    <lineage>
        <taxon>Bacteria</taxon>
        <taxon>Pseudomonadati</taxon>
        <taxon>Pseudomonadota</taxon>
        <taxon>Gammaproteobacteria</taxon>
        <taxon>Alteromonadales</taxon>
        <taxon>Shewanellaceae</taxon>
        <taxon>Parashewanella</taxon>
    </lineage>
</organism>
<feature type="chain" id="PRO_5017230626" description="Phosphatidylinositol diacylglycerol-lyase" evidence="1">
    <location>
        <begin position="23"/>
        <end position="585"/>
    </location>
</feature>
<evidence type="ECO:0000313" key="2">
    <source>
        <dbReference type="EMBL" id="RJY18586.1"/>
    </source>
</evidence>
<dbReference type="PROSITE" id="PS50007">
    <property type="entry name" value="PIPLC_X_DOMAIN"/>
    <property type="match status" value="1"/>
</dbReference>
<dbReference type="SUPFAM" id="SSF49695">
    <property type="entry name" value="gamma-Crystallin-like"/>
    <property type="match status" value="1"/>
</dbReference>
<dbReference type="RefSeq" id="WP_121852471.1">
    <property type="nucleotide sequence ID" value="NZ_JAKILH010000015.1"/>
</dbReference>
<evidence type="ECO:0008006" key="4">
    <source>
        <dbReference type="Google" id="ProtNLM"/>
    </source>
</evidence>
<protein>
    <recommendedName>
        <fullName evidence="4">Phosphatidylinositol diacylglycerol-lyase</fullName>
    </recommendedName>
</protein>
<dbReference type="InterPro" id="IPR017946">
    <property type="entry name" value="PLC-like_Pdiesterase_TIM-brl"/>
</dbReference>
<keyword evidence="1" id="KW-0732">Signal</keyword>
<dbReference type="SUPFAM" id="SSF51695">
    <property type="entry name" value="PLC-like phosphodiesterases"/>
    <property type="match status" value="1"/>
</dbReference>
<keyword evidence="3" id="KW-1185">Reference proteome</keyword>
<dbReference type="EMBL" id="QYYH01000019">
    <property type="protein sequence ID" value="RJY18586.1"/>
    <property type="molecule type" value="Genomic_DNA"/>
</dbReference>
<dbReference type="GO" id="GO:0006629">
    <property type="term" value="P:lipid metabolic process"/>
    <property type="evidence" value="ECO:0007669"/>
    <property type="project" value="InterPro"/>
</dbReference>
<dbReference type="Gene3D" id="2.60.20.10">
    <property type="entry name" value="Crystallins"/>
    <property type="match status" value="2"/>
</dbReference>
<dbReference type="AlphaFoldDB" id="A0A3A6TZK8"/>
<sequence>MRILNKLSLLGLIMLLSQFSFAESNENITERDKICLYEHPEYQGEEWCYGVENISWIGDHRNDQVSSIKLYGRAFVTVFGHGSFKGKQTKILANTYKMGALDDSISSFKVGTRKSNNFACLFENNGFRGTPYCLEENQEQNDLDNTAIGRNSAESLLISGKVTTELYEYPYLDKGRQWSEQTRSSSNIGKRPGGWISENIDSFKVLPRYSSNLESAINLNQILASKLPLPQIHVLSSHNSFNSTAYFSGQLIPGPNHRRSIIEQLQLGVRFFELDVRSAGSYTKVCHSVDCHFFTTSLRRILGEVESWLKGADDSDVVFFFLQDDFGGDLSGYLGLEKDVSWLGDMVYQIDGCQAVPNTLSFEKIRKAGKRIFFYKSAGSIGCQFSPSVMIGQRFENNIGVASIDINANHFDKKRFLRSQECINYFCNDHVTTEQARIGIENGVNALGLDMLEEYDLDNEQGRLNKQLWAFGPETSHDAYSSGRIASFTGSGNRFMKVDWNAQRAFACRLSDGRWKVSSQGGNIWEGSTICQKEYPNSTFDVPQSPVEAKMLRSKLGQGDIIHVNLGFKSGNQWLLGKFGKIAQR</sequence>
<dbReference type="Gene3D" id="3.20.20.190">
    <property type="entry name" value="Phosphatidylinositol (PI) phosphodiesterase"/>
    <property type="match status" value="1"/>
</dbReference>